<dbReference type="EMBL" id="QZVS01000073">
    <property type="protein sequence ID" value="RJT89423.1"/>
    <property type="molecule type" value="Genomic_DNA"/>
</dbReference>
<dbReference type="PANTHER" id="PTHR34535">
    <property type="entry name" value="HYDROGENASE MATURATION FACTOR HYPA"/>
    <property type="match status" value="1"/>
</dbReference>
<dbReference type="PIRSF" id="PIRSF004761">
    <property type="entry name" value="Hydrgn_mat_HypA"/>
    <property type="match status" value="1"/>
</dbReference>
<organism evidence="6 7">
    <name type="scientific">Cryobacterium melibiosiphilum</name>
    <dbReference type="NCBI Taxonomy" id="995039"/>
    <lineage>
        <taxon>Bacteria</taxon>
        <taxon>Bacillati</taxon>
        <taxon>Actinomycetota</taxon>
        <taxon>Actinomycetes</taxon>
        <taxon>Micrococcales</taxon>
        <taxon>Microbacteriaceae</taxon>
        <taxon>Cryobacterium</taxon>
    </lineage>
</organism>
<accession>A0A3A5MQZ4</accession>
<keyword evidence="1 4" id="KW-0533">Nickel</keyword>
<dbReference type="HAMAP" id="MF_00213">
    <property type="entry name" value="HypA_HybF"/>
    <property type="match status" value="1"/>
</dbReference>
<comment type="caution">
    <text evidence="4">Lacks conserved residue(s) required for the propagation of feature annotation.</text>
</comment>
<evidence type="ECO:0000256" key="1">
    <source>
        <dbReference type="ARBA" id="ARBA00022596"/>
    </source>
</evidence>
<dbReference type="PANTHER" id="PTHR34535:SF3">
    <property type="entry name" value="HYDROGENASE MATURATION FACTOR HYPA"/>
    <property type="match status" value="1"/>
</dbReference>
<reference evidence="6 7" key="1">
    <citation type="submission" date="2018-09" db="EMBL/GenBank/DDBJ databases">
        <title>Novel species of Cryobacterium.</title>
        <authorList>
            <person name="Liu Q."/>
            <person name="Xin Y.-H."/>
        </authorList>
    </citation>
    <scope>NUCLEOTIDE SEQUENCE [LARGE SCALE GENOMIC DNA]</scope>
    <source>
        <strain evidence="6 7">Hh39</strain>
    </source>
</reference>
<dbReference type="Proteomes" id="UP000272015">
    <property type="component" value="Unassembled WGS sequence"/>
</dbReference>
<evidence type="ECO:0000256" key="3">
    <source>
        <dbReference type="ARBA" id="ARBA00022833"/>
    </source>
</evidence>
<feature type="binding site" evidence="4">
    <location>
        <position position="2"/>
    </location>
    <ligand>
        <name>Ni(2+)</name>
        <dbReference type="ChEBI" id="CHEBI:49786"/>
    </ligand>
</feature>
<comment type="caution">
    <text evidence="6">The sequence shown here is derived from an EMBL/GenBank/DDBJ whole genome shotgun (WGS) entry which is preliminary data.</text>
</comment>
<dbReference type="OrthoDB" id="288014at2"/>
<name>A0A3A5MQZ4_9MICO</name>
<dbReference type="RefSeq" id="WP_119973542.1">
    <property type="nucleotide sequence ID" value="NZ_JBHSQA010000005.1"/>
</dbReference>
<protein>
    <recommendedName>
        <fullName evidence="4">Hydrogenase maturation factor HypA</fullName>
    </recommendedName>
</protein>
<evidence type="ECO:0000313" key="7">
    <source>
        <dbReference type="Proteomes" id="UP000272015"/>
    </source>
</evidence>
<keyword evidence="7" id="KW-1185">Reference proteome</keyword>
<dbReference type="InterPro" id="IPR000688">
    <property type="entry name" value="HypA/HybF"/>
</dbReference>
<dbReference type="EMBL" id="QZVS01000081">
    <property type="protein sequence ID" value="RJT88661.1"/>
    <property type="molecule type" value="Genomic_DNA"/>
</dbReference>
<evidence type="ECO:0000256" key="4">
    <source>
        <dbReference type="HAMAP-Rule" id="MF_00213"/>
    </source>
</evidence>
<evidence type="ECO:0000313" key="6">
    <source>
        <dbReference type="EMBL" id="RJT89423.1"/>
    </source>
</evidence>
<dbReference type="GO" id="GO:0051604">
    <property type="term" value="P:protein maturation"/>
    <property type="evidence" value="ECO:0007669"/>
    <property type="project" value="InterPro"/>
</dbReference>
<dbReference type="Pfam" id="PF01155">
    <property type="entry name" value="HypA"/>
    <property type="match status" value="1"/>
</dbReference>
<dbReference type="Gene3D" id="3.30.2320.80">
    <property type="match status" value="1"/>
</dbReference>
<sequence length="115" mass="12068">MHELSIASSLVDTIRDRTGERTVASVHLRIGQLSGVLADALRFSFEIAAANTALEGAELILEQPAGRIRCRTYGLDSGLVDQFLLCACGSADVQVTAGRELDLVAVQLAAVEAAG</sequence>
<keyword evidence="3" id="KW-0862">Zinc</keyword>
<comment type="similarity">
    <text evidence="4">Belongs to the HypA/HybF family.</text>
</comment>
<comment type="function">
    <text evidence="4">Involved in the maturation of [NiFe] hydrogenases. Required for nickel insertion into the metal center of the hydrogenase.</text>
</comment>
<dbReference type="AlphaFoldDB" id="A0A3A5MQZ4"/>
<evidence type="ECO:0000256" key="2">
    <source>
        <dbReference type="ARBA" id="ARBA00022723"/>
    </source>
</evidence>
<evidence type="ECO:0000313" key="5">
    <source>
        <dbReference type="EMBL" id="RJT88661.1"/>
    </source>
</evidence>
<proteinExistence type="inferred from homology"/>
<keyword evidence="2 4" id="KW-0479">Metal-binding</keyword>
<dbReference type="GO" id="GO:0016151">
    <property type="term" value="F:nickel cation binding"/>
    <property type="evidence" value="ECO:0007669"/>
    <property type="project" value="UniProtKB-UniRule"/>
</dbReference>
<dbReference type="GO" id="GO:0008270">
    <property type="term" value="F:zinc ion binding"/>
    <property type="evidence" value="ECO:0007669"/>
    <property type="project" value="TreeGrafter"/>
</dbReference>
<gene>
    <name evidence="4" type="primary">hypA</name>
    <name evidence="6" type="ORF">D6T64_06935</name>
    <name evidence="5" type="ORF">D6T64_09900</name>
</gene>